<dbReference type="InterPro" id="IPR029039">
    <property type="entry name" value="Flavoprotein-like_sf"/>
</dbReference>
<dbReference type="AlphaFoldDB" id="A0A8J8PEC7"/>
<accession>A0A8J8PEC7</accession>
<proteinExistence type="predicted"/>
<sequence length="177" mass="19762">MIMKSLVAYFSRADKNYVNGNIVDLPVGNTEIIANKIKDLTNSDIFTIKTMKPYPADYRKTVDIAREELNNDLRPELAGNLDSIDEYDVIYIGYPNWCGTMPMAVFHFLESHDFSGKILVPFCTHEGSGFGGSIYDIQRLCPKAKVLEGIAIRGSEVSSPAAENNLKEYLETVSLIN</sequence>
<dbReference type="GO" id="GO:0010181">
    <property type="term" value="F:FMN binding"/>
    <property type="evidence" value="ECO:0007669"/>
    <property type="project" value="InterPro"/>
</dbReference>
<dbReference type="PANTHER" id="PTHR39201">
    <property type="entry name" value="EXPORTED PROTEIN-RELATED"/>
    <property type="match status" value="1"/>
</dbReference>
<dbReference type="InterPro" id="IPR008254">
    <property type="entry name" value="Flavodoxin/NO_synth"/>
</dbReference>
<gene>
    <name evidence="2" type="ORF">A3207_07325</name>
</gene>
<dbReference type="Gene3D" id="3.40.50.360">
    <property type="match status" value="1"/>
</dbReference>
<evidence type="ECO:0000313" key="3">
    <source>
        <dbReference type="Proteomes" id="UP000752814"/>
    </source>
</evidence>
<name>A0A8J8PEC7_9ARCH</name>
<comment type="caution">
    <text evidence="2">The sequence shown here is derived from an EMBL/GenBank/DDBJ whole genome shotgun (WGS) entry which is preliminary data.</text>
</comment>
<dbReference type="SUPFAM" id="SSF52218">
    <property type="entry name" value="Flavoproteins"/>
    <property type="match status" value="1"/>
</dbReference>
<dbReference type="EMBL" id="LVVT01000007">
    <property type="protein sequence ID" value="TQS84116.1"/>
    <property type="molecule type" value="Genomic_DNA"/>
</dbReference>
<protein>
    <submittedName>
        <fullName evidence="2">Flavodoxin</fullName>
    </submittedName>
</protein>
<feature type="domain" description="Flavodoxin-like" evidence="1">
    <location>
        <begin position="28"/>
        <end position="171"/>
    </location>
</feature>
<dbReference type="PANTHER" id="PTHR39201:SF1">
    <property type="entry name" value="FLAVODOXIN-LIKE DOMAIN-CONTAINING PROTEIN"/>
    <property type="match status" value="1"/>
</dbReference>
<evidence type="ECO:0000259" key="1">
    <source>
        <dbReference type="Pfam" id="PF12682"/>
    </source>
</evidence>
<reference evidence="2" key="1">
    <citation type="submission" date="2016-03" db="EMBL/GenBank/DDBJ databases">
        <authorList>
            <person name="Borrel G."/>
            <person name="Mccann A."/>
            <person name="O'Toole P.W."/>
        </authorList>
    </citation>
    <scope>NUCLEOTIDE SEQUENCE</scope>
    <source>
        <strain evidence="2">183</strain>
    </source>
</reference>
<dbReference type="Proteomes" id="UP000752814">
    <property type="component" value="Unassembled WGS sequence"/>
</dbReference>
<organism evidence="2 3">
    <name type="scientific">Candidatus Methanomassiliicoccus intestinalis</name>
    <dbReference type="NCBI Taxonomy" id="1406512"/>
    <lineage>
        <taxon>Archaea</taxon>
        <taxon>Methanobacteriati</taxon>
        <taxon>Thermoplasmatota</taxon>
        <taxon>Thermoplasmata</taxon>
        <taxon>Methanomassiliicoccales</taxon>
        <taxon>Methanomassiliicoccaceae</taxon>
        <taxon>Methanomassiliicoccus</taxon>
    </lineage>
</organism>
<dbReference type="Pfam" id="PF12682">
    <property type="entry name" value="Flavodoxin_4"/>
    <property type="match status" value="1"/>
</dbReference>
<evidence type="ECO:0000313" key="2">
    <source>
        <dbReference type="EMBL" id="TQS84116.1"/>
    </source>
</evidence>